<comment type="subcellular location">
    <subcellularLocation>
        <location evidence="1">Golgi apparatus membrane</location>
        <topology evidence="1">Single-pass type II membrane protein</topology>
    </subcellularLocation>
</comment>
<dbReference type="GO" id="GO:0000139">
    <property type="term" value="C:Golgi membrane"/>
    <property type="evidence" value="ECO:0007669"/>
    <property type="project" value="UniProtKB-SubCell"/>
</dbReference>
<evidence type="ECO:0000256" key="4">
    <source>
        <dbReference type="ARBA" id="ARBA00023180"/>
    </source>
</evidence>
<dbReference type="InParanoid" id="A0A5E4ELF9"/>
<feature type="domain" description="Glycosyltransferase 61 catalytic" evidence="5">
    <location>
        <begin position="221"/>
        <end position="342"/>
    </location>
</feature>
<dbReference type="InterPro" id="IPR007657">
    <property type="entry name" value="Glycosyltransferase_61"/>
</dbReference>
<evidence type="ECO:0000256" key="2">
    <source>
        <dbReference type="ARBA" id="ARBA00022676"/>
    </source>
</evidence>
<dbReference type="PANTHER" id="PTHR20961">
    <property type="entry name" value="GLYCOSYLTRANSFERASE"/>
    <property type="match status" value="1"/>
</dbReference>
<keyword evidence="2" id="KW-0328">Glycosyltransferase</keyword>
<dbReference type="PANTHER" id="PTHR20961:SF35">
    <property type="entry name" value="GLYCOSYLTRANSFERASE FAMILY 61 PROTEIN"/>
    <property type="match status" value="1"/>
</dbReference>
<protein>
    <submittedName>
        <fullName evidence="6">PREDICTED: unnamed product</fullName>
    </submittedName>
</protein>
<evidence type="ECO:0000313" key="7">
    <source>
        <dbReference type="Proteomes" id="UP000327085"/>
    </source>
</evidence>
<dbReference type="Gramene" id="VVA16242">
    <property type="protein sequence ID" value="VVA16242"/>
    <property type="gene ID" value="Prudul26B032996"/>
</dbReference>
<dbReference type="Pfam" id="PF04577">
    <property type="entry name" value="Glyco_transf_61"/>
    <property type="match status" value="1"/>
</dbReference>
<accession>A0A5E4ELF9</accession>
<name>A0A5E4ELF9_PRUDU</name>
<keyword evidence="4" id="KW-0325">Glycoprotein</keyword>
<evidence type="ECO:0000256" key="1">
    <source>
        <dbReference type="ARBA" id="ARBA00004323"/>
    </source>
</evidence>
<dbReference type="EMBL" id="CABIKO010000018">
    <property type="protein sequence ID" value="VVA16242.1"/>
    <property type="molecule type" value="Genomic_DNA"/>
</dbReference>
<evidence type="ECO:0000259" key="5">
    <source>
        <dbReference type="Pfam" id="PF04577"/>
    </source>
</evidence>
<sequence>MEVKSRAKAFTKNKSFSHLTILISIGLFSLFLILILFHAQASPFGFTSLSTSSASWDFFKKWRGTEMDANLSSKLQDLVTFLPLKDIRFAKTAVEGNTWFMNSLIDTYEENESQYLYLPSEASKGRLLCLKGNDKRDGTKNSYALAWPEGLPNSTTLLKGLTFVSDTFCDYKNLWHGLTAMFPFVGWYFFHWGELRDQMGWWIQNVMQASFGQVPVEAVVMRHNVGKIGKLRKLQVSDLLRCKAREFCGINPAGRRKEVNVRGQPSIRLTLLMTRGSRSFKDPTAGINVFSRQCAMVDGCMLEVVQSEDLNFSNVMTNTDILASPHGAQLTNMLFMNGNSSIMEFFSRGWLKLARVGQNVYHWMADQSGMKHRCAWWDPHTDKECPDPTKQLECFLLYKDSQLGHTETYFAEWARTVLKQVRTSKQEQTIQSSQ</sequence>
<gene>
    <name evidence="6" type="ORF">ALMOND_2B032996</name>
</gene>
<organism evidence="6 7">
    <name type="scientific">Prunus dulcis</name>
    <name type="common">Almond</name>
    <name type="synonym">Amygdalus dulcis</name>
    <dbReference type="NCBI Taxonomy" id="3755"/>
    <lineage>
        <taxon>Eukaryota</taxon>
        <taxon>Viridiplantae</taxon>
        <taxon>Streptophyta</taxon>
        <taxon>Embryophyta</taxon>
        <taxon>Tracheophyta</taxon>
        <taxon>Spermatophyta</taxon>
        <taxon>Magnoliopsida</taxon>
        <taxon>eudicotyledons</taxon>
        <taxon>Gunneridae</taxon>
        <taxon>Pentapetalae</taxon>
        <taxon>rosids</taxon>
        <taxon>fabids</taxon>
        <taxon>Rosales</taxon>
        <taxon>Rosaceae</taxon>
        <taxon>Amygdaloideae</taxon>
        <taxon>Amygdaleae</taxon>
        <taxon>Prunus</taxon>
    </lineage>
</organism>
<evidence type="ECO:0000256" key="3">
    <source>
        <dbReference type="ARBA" id="ARBA00022679"/>
    </source>
</evidence>
<dbReference type="AlphaFoldDB" id="A0A5E4ELF9"/>
<proteinExistence type="predicted"/>
<dbReference type="InterPro" id="IPR049625">
    <property type="entry name" value="Glyco_transf_61_cat"/>
</dbReference>
<dbReference type="Proteomes" id="UP000327085">
    <property type="component" value="Chromosome 1"/>
</dbReference>
<evidence type="ECO:0000313" key="6">
    <source>
        <dbReference type="EMBL" id="VVA16242.1"/>
    </source>
</evidence>
<reference evidence="7" key="1">
    <citation type="journal article" date="2020" name="Plant J.">
        <title>Transposons played a major role in the diversification between the closely related almond and peach genomes: results from the almond genome sequence.</title>
        <authorList>
            <person name="Alioto T."/>
            <person name="Alexiou K.G."/>
            <person name="Bardil A."/>
            <person name="Barteri F."/>
            <person name="Castanera R."/>
            <person name="Cruz F."/>
            <person name="Dhingra A."/>
            <person name="Duval H."/>
            <person name="Fernandez I Marti A."/>
            <person name="Frias L."/>
            <person name="Galan B."/>
            <person name="Garcia J.L."/>
            <person name="Howad W."/>
            <person name="Gomez-Garrido J."/>
            <person name="Gut M."/>
            <person name="Julca I."/>
            <person name="Morata J."/>
            <person name="Puigdomenech P."/>
            <person name="Ribeca P."/>
            <person name="Rubio Cabetas M.J."/>
            <person name="Vlasova A."/>
            <person name="Wirthensohn M."/>
            <person name="Garcia-Mas J."/>
            <person name="Gabaldon T."/>
            <person name="Casacuberta J.M."/>
            <person name="Arus P."/>
        </authorList>
    </citation>
    <scope>NUCLEOTIDE SEQUENCE [LARGE SCALE GENOMIC DNA]</scope>
    <source>
        <strain evidence="7">cv. Texas</strain>
    </source>
</reference>
<keyword evidence="3" id="KW-0808">Transferase</keyword>
<dbReference type="GO" id="GO:0016763">
    <property type="term" value="F:pentosyltransferase activity"/>
    <property type="evidence" value="ECO:0007669"/>
    <property type="project" value="UniProtKB-ARBA"/>
</dbReference>
<dbReference type="OMA" id="PTNAILQ"/>